<keyword evidence="2" id="KW-0449">Lipoprotein</keyword>
<keyword evidence="2" id="KW-0675">Receptor</keyword>
<evidence type="ECO:0000313" key="3">
    <source>
        <dbReference type="Proteomes" id="UP000075260"/>
    </source>
</evidence>
<dbReference type="AlphaFoldDB" id="A0A150QYN3"/>
<keyword evidence="1" id="KW-0732">Signal</keyword>
<dbReference type="InterPro" id="IPR050778">
    <property type="entry name" value="Cueball_EGF_LRP_Nidogen"/>
</dbReference>
<dbReference type="EMBL" id="JEMA01000216">
    <property type="protein sequence ID" value="KYF73073.1"/>
    <property type="molecule type" value="Genomic_DNA"/>
</dbReference>
<dbReference type="PANTHER" id="PTHR46513:SF41">
    <property type="entry name" value="LOW-DENSITY LIPOPROTEIN RECEPTOR-RELATED PROTEIN"/>
    <property type="match status" value="1"/>
</dbReference>
<comment type="caution">
    <text evidence="2">The sequence shown here is derived from an EMBL/GenBank/DDBJ whole genome shotgun (WGS) entry which is preliminary data.</text>
</comment>
<dbReference type="InterPro" id="IPR011042">
    <property type="entry name" value="6-blade_b-propeller_TolB-like"/>
</dbReference>
<dbReference type="PROSITE" id="PS51120">
    <property type="entry name" value="LDLRB"/>
    <property type="match status" value="1"/>
</dbReference>
<feature type="chain" id="PRO_5007567477" evidence="1">
    <location>
        <begin position="19"/>
        <end position="401"/>
    </location>
</feature>
<accession>A0A150QYN3</accession>
<sequence>MRQAFRIGVMLGVALVVAACTSVLGDFEVGGASTGSTGGPSGCQAGTADCDGNPADCEVDVSDDPQNCGACGARCLGDGTCSASVCSGVTEIARGFPTPQSANAKFLVIHGDEVYWTAGEGAGGSVQKVSVLGGPVTPIAGGQNAPYGIAVNQEGVFWSNLNDTNLLWVDHNGAGTPKVVFNSDYATLGMAADENDVFWAQRAGSIGAPGKGSLIGRIPMSDGLADDEFHEDNNTSPHLIALDREHVYWVDRSERGSVNRTPRGPGETARLTEDEQAYPYAIAVDRDHVYWTNSPRERANDARVAVMRAPKRGARNATILWRSDEDDDVANPTPDCIAVDDNDDHVYWTDQGSSRVLRKRKDGSGRQQVLYEGGTPRGIALHGEYVYWADEKDGAVRKIHR</sequence>
<dbReference type="Proteomes" id="UP000075260">
    <property type="component" value="Unassembled WGS sequence"/>
</dbReference>
<feature type="signal peptide" evidence="1">
    <location>
        <begin position="1"/>
        <end position="18"/>
    </location>
</feature>
<dbReference type="SUPFAM" id="SSF75011">
    <property type="entry name" value="3-carboxy-cis,cis-mucoante lactonizing enzyme"/>
    <property type="match status" value="1"/>
</dbReference>
<dbReference type="Gene3D" id="2.120.10.30">
    <property type="entry name" value="TolB, C-terminal domain"/>
    <property type="match status" value="1"/>
</dbReference>
<dbReference type="RefSeq" id="WP_061605931.1">
    <property type="nucleotide sequence ID" value="NZ_JEMA01000216.1"/>
</dbReference>
<dbReference type="InterPro" id="IPR000033">
    <property type="entry name" value="LDLR_classB_rpt"/>
</dbReference>
<evidence type="ECO:0000256" key="1">
    <source>
        <dbReference type="SAM" id="SignalP"/>
    </source>
</evidence>
<proteinExistence type="predicted"/>
<dbReference type="PROSITE" id="PS51257">
    <property type="entry name" value="PROKAR_LIPOPROTEIN"/>
    <property type="match status" value="1"/>
</dbReference>
<protein>
    <submittedName>
        <fullName evidence="2">Lipoprotein receptor</fullName>
    </submittedName>
</protein>
<evidence type="ECO:0000313" key="2">
    <source>
        <dbReference type="EMBL" id="KYF73073.1"/>
    </source>
</evidence>
<dbReference type="OrthoDB" id="5521584at2"/>
<reference evidence="2 3" key="1">
    <citation type="submission" date="2014-02" db="EMBL/GenBank/DDBJ databases">
        <title>The small core and large imbalanced accessory genome model reveals a collaborative survival strategy of Sorangium cellulosum strains in nature.</title>
        <authorList>
            <person name="Han K."/>
            <person name="Peng R."/>
            <person name="Blom J."/>
            <person name="Li Y.-Z."/>
        </authorList>
    </citation>
    <scope>NUCLEOTIDE SEQUENCE [LARGE SCALE GENOMIC DNA]</scope>
    <source>
        <strain evidence="2 3">So0008-312</strain>
    </source>
</reference>
<name>A0A150QYN3_SORCE</name>
<dbReference type="PANTHER" id="PTHR46513">
    <property type="entry name" value="VITELLOGENIN RECEPTOR-LIKE PROTEIN-RELATED-RELATED"/>
    <property type="match status" value="1"/>
</dbReference>
<gene>
    <name evidence="2" type="ORF">BE15_26685</name>
</gene>
<organism evidence="2 3">
    <name type="scientific">Sorangium cellulosum</name>
    <name type="common">Polyangium cellulosum</name>
    <dbReference type="NCBI Taxonomy" id="56"/>
    <lineage>
        <taxon>Bacteria</taxon>
        <taxon>Pseudomonadati</taxon>
        <taxon>Myxococcota</taxon>
        <taxon>Polyangia</taxon>
        <taxon>Polyangiales</taxon>
        <taxon>Polyangiaceae</taxon>
        <taxon>Sorangium</taxon>
    </lineage>
</organism>